<dbReference type="InterPro" id="IPR028994">
    <property type="entry name" value="Integrin_alpha_N"/>
</dbReference>
<name>A0A6N9NJZ4_9FLAO</name>
<dbReference type="SUPFAM" id="SSF69318">
    <property type="entry name" value="Integrin alpha N-terminal domain"/>
    <property type="match status" value="1"/>
</dbReference>
<evidence type="ECO:0000313" key="5">
    <source>
        <dbReference type="Proteomes" id="UP000470771"/>
    </source>
</evidence>
<evidence type="ECO:0000256" key="1">
    <source>
        <dbReference type="ARBA" id="ARBA00022729"/>
    </source>
</evidence>
<dbReference type="Proteomes" id="UP000470771">
    <property type="component" value="Unassembled WGS sequence"/>
</dbReference>
<reference evidence="4 5" key="1">
    <citation type="submission" date="2019-12" db="EMBL/GenBank/DDBJ databases">
        <authorList>
            <person name="Zhao J."/>
        </authorList>
    </citation>
    <scope>NUCLEOTIDE SEQUENCE [LARGE SCALE GENOMIC DNA]</scope>
    <source>
        <strain evidence="4 5">S-15</strain>
    </source>
</reference>
<feature type="chain" id="PRO_5026959489" evidence="2">
    <location>
        <begin position="22"/>
        <end position="656"/>
    </location>
</feature>
<sequence length="656" mass="70577">MKKQLHTLLTLLSLMTNSLFAQTQIGLDLKGDGNYDKFGYSVNMPDPYTLAAGSHHNGKGYVKVYRWSGNSWAQKGNDVIRTLSTDKTGYSISMPDSNTIAVGSPEKDGISQNSGLVRIFRWNGTAWVQKGLGIDGEYTNNYSGRSISMPDSNTVAIGASRNSPDPTTLLTAGHVRIYKWNGTAWIQKGLDIDGKRRQDYSGSSVSMPDSNTVAIGAPRGGISNDSAGTTSIYRWDGAAWIQKGIDIKGENLADQSGTSVSMPDSNTVAIGAPQNNGNGNRAGNARIYTWNGSAWIQKGADIDGEAAGDRSGTSVSMPDSNTIAIGAYGNDGTATNAGHVRVYRWNGTTWAQDGVDIDGGAADDWFGYAVSMGGANTLAVGSHLYSAQDSGKVQVYQFCNFIPDTLSPIVCDTFISPSGKYIWRTSGKFRDTIYNPIGCNTYYLVDLRVNRNSKVLVSTVCDSLLSPSGKYIWRTSGTYNDTIQNSLGCDSAITFILTVNAVDASVSNFTTSIASNAFNATHQWVYCDSNYAFVPGATNQIFTPTTNGNYAVIVTENGCTDTSACETVLPVGISENVLGNLVFFPNPTNGITTISFGNTSLNTTIRINSLDGRLIHEQQNINSNQVQVDLTNQLQGIYFVTIQHNDAVRVIKLVRN</sequence>
<dbReference type="InterPro" id="IPR026444">
    <property type="entry name" value="Secre_tail"/>
</dbReference>
<keyword evidence="1 2" id="KW-0732">Signal</keyword>
<evidence type="ECO:0000256" key="2">
    <source>
        <dbReference type="SAM" id="SignalP"/>
    </source>
</evidence>
<accession>A0A6N9NJZ4</accession>
<evidence type="ECO:0000259" key="3">
    <source>
        <dbReference type="Pfam" id="PF18962"/>
    </source>
</evidence>
<organism evidence="4 5">
    <name type="scientific">Acidiluteibacter ferrifornacis</name>
    <dbReference type="NCBI Taxonomy" id="2692424"/>
    <lineage>
        <taxon>Bacteria</taxon>
        <taxon>Pseudomonadati</taxon>
        <taxon>Bacteroidota</taxon>
        <taxon>Flavobacteriia</taxon>
        <taxon>Flavobacteriales</taxon>
        <taxon>Cryomorphaceae</taxon>
        <taxon>Acidiluteibacter</taxon>
    </lineage>
</organism>
<protein>
    <submittedName>
        <fullName evidence="4">T9SS type A sorting domain-containing protein</fullName>
    </submittedName>
</protein>
<dbReference type="EMBL" id="WWNE01000007">
    <property type="protein sequence ID" value="NBG66243.1"/>
    <property type="molecule type" value="Genomic_DNA"/>
</dbReference>
<keyword evidence="5" id="KW-1185">Reference proteome</keyword>
<dbReference type="PANTHER" id="PTHR36220">
    <property type="entry name" value="UNNAMED PRODUCT"/>
    <property type="match status" value="1"/>
</dbReference>
<dbReference type="PANTHER" id="PTHR36220:SF1">
    <property type="entry name" value="GAMMA TUBULIN COMPLEX COMPONENT C-TERMINAL DOMAIN-CONTAINING PROTEIN"/>
    <property type="match status" value="1"/>
</dbReference>
<comment type="caution">
    <text evidence="4">The sequence shown here is derived from an EMBL/GenBank/DDBJ whole genome shotgun (WGS) entry which is preliminary data.</text>
</comment>
<gene>
    <name evidence="4" type="ORF">GQN54_08950</name>
</gene>
<proteinExistence type="predicted"/>
<dbReference type="RefSeq" id="WP_160633202.1">
    <property type="nucleotide sequence ID" value="NZ_WWNE01000007.1"/>
</dbReference>
<evidence type="ECO:0000313" key="4">
    <source>
        <dbReference type="EMBL" id="NBG66243.1"/>
    </source>
</evidence>
<feature type="signal peptide" evidence="2">
    <location>
        <begin position="1"/>
        <end position="21"/>
    </location>
</feature>
<dbReference type="NCBIfam" id="TIGR04183">
    <property type="entry name" value="Por_Secre_tail"/>
    <property type="match status" value="1"/>
</dbReference>
<feature type="domain" description="Secretion system C-terminal sorting" evidence="3">
    <location>
        <begin position="584"/>
        <end position="651"/>
    </location>
</feature>
<dbReference type="Pfam" id="PF18962">
    <property type="entry name" value="Por_Secre_tail"/>
    <property type="match status" value="1"/>
</dbReference>
<dbReference type="AlphaFoldDB" id="A0A6N9NJZ4"/>